<sequence length="119" mass="14694">MDNERKKALQREYKEMTTYYGVIQIKNNHNGKIFLDTVPNTKNRWHFYKLNLCNNFYRHTDLQTDWNEQGETAFSYEVLWEKKTDDVIDMKFELKQLKKEWFEKLQPFDEKGYNKPLRD</sequence>
<accession>A0A1D2L200</accession>
<organism evidence="1 3">
    <name type="scientific">Brochothrix thermosphacta</name>
    <name type="common">Microbacterium thermosphactum</name>
    <dbReference type="NCBI Taxonomy" id="2756"/>
    <lineage>
        <taxon>Bacteria</taxon>
        <taxon>Bacillati</taxon>
        <taxon>Bacillota</taxon>
        <taxon>Bacilli</taxon>
        <taxon>Bacillales</taxon>
        <taxon>Listeriaceae</taxon>
        <taxon>Brochothrix</taxon>
    </lineage>
</organism>
<reference evidence="2" key="3">
    <citation type="submission" date="2018-04" db="EMBL/GenBank/DDBJ databases">
        <authorList>
            <person name="Go L.Y."/>
            <person name="Mitchell J.A."/>
        </authorList>
    </citation>
    <scope>NUCLEOTIDE SEQUENCE</scope>
    <source>
        <strain evidence="2">BSAS1 3</strain>
    </source>
</reference>
<evidence type="ECO:0000313" key="4">
    <source>
        <dbReference type="Proteomes" id="UP000270190"/>
    </source>
</evidence>
<dbReference type="Proteomes" id="UP000270190">
    <property type="component" value="Unassembled WGS sequence"/>
</dbReference>
<dbReference type="OrthoDB" id="9134286at2"/>
<dbReference type="SUPFAM" id="SSF82771">
    <property type="entry name" value="GIY-YIG endonuclease"/>
    <property type="match status" value="1"/>
</dbReference>
<evidence type="ECO:0000313" key="3">
    <source>
        <dbReference type="Proteomes" id="UP000243591"/>
    </source>
</evidence>
<dbReference type="Gene3D" id="3.40.1440.10">
    <property type="entry name" value="GIY-YIG endonuclease"/>
    <property type="match status" value="1"/>
</dbReference>
<dbReference type="RefSeq" id="WP_029092068.1">
    <property type="nucleotide sequence ID" value="NZ_CBCPHX010000001.1"/>
</dbReference>
<protein>
    <submittedName>
        <fullName evidence="1">LuxR family transcriptional regulator</fullName>
    </submittedName>
</protein>
<name>A0A1D2L200_BROTH</name>
<evidence type="ECO:0000313" key="2">
    <source>
        <dbReference type="EMBL" id="SPP28214.1"/>
    </source>
</evidence>
<dbReference type="InterPro" id="IPR035901">
    <property type="entry name" value="GIY-YIG_endonuc_sf"/>
</dbReference>
<gene>
    <name evidence="2" type="ORF">BTBSAS_20084</name>
    <name evidence="1" type="ORF">CNY62_00390</name>
</gene>
<dbReference type="EMBL" id="CP023483">
    <property type="protein sequence ID" value="ATF24952.1"/>
    <property type="molecule type" value="Genomic_DNA"/>
</dbReference>
<dbReference type="CDD" id="cd10451">
    <property type="entry name" value="GIY-YIG_LuxR_like"/>
    <property type="match status" value="1"/>
</dbReference>
<dbReference type="KEGG" id="bths:CNY62_00390"/>
<reference evidence="4" key="2">
    <citation type="submission" date="2018-04" db="EMBL/GenBank/DDBJ databases">
        <authorList>
            <person name="Illikoud N."/>
        </authorList>
    </citation>
    <scope>NUCLEOTIDE SEQUENCE [LARGE SCALE GENOMIC DNA]</scope>
</reference>
<proteinExistence type="predicted"/>
<dbReference type="EMBL" id="OUNC01000012">
    <property type="protein sequence ID" value="SPP28214.1"/>
    <property type="molecule type" value="Genomic_DNA"/>
</dbReference>
<reference evidence="1 3" key="1">
    <citation type="submission" date="2017-09" db="EMBL/GenBank/DDBJ databases">
        <title>Complete Genome Sequences of Two Strains of the Meat Spoilage Bacterium Brochothrix thermosphacta Isolated from Ground Chicken.</title>
        <authorList>
            <person name="Paoli G.C."/>
            <person name="Wijey C."/>
            <person name="Chen C.-Y."/>
            <person name="Nguyen L."/>
            <person name="Yan X."/>
            <person name="Irwin P.L."/>
        </authorList>
    </citation>
    <scope>NUCLEOTIDE SEQUENCE [LARGE SCALE GENOMIC DNA]</scope>
    <source>
        <strain evidence="1 3">BI</strain>
    </source>
</reference>
<dbReference type="STRING" id="2756.BFR44_02950"/>
<dbReference type="GeneID" id="66538389"/>
<dbReference type="Proteomes" id="UP000243591">
    <property type="component" value="Chromosome"/>
</dbReference>
<dbReference type="AlphaFoldDB" id="A0A1D2L200"/>
<evidence type="ECO:0000313" key="1">
    <source>
        <dbReference type="EMBL" id="ATF24952.1"/>
    </source>
</evidence>
<keyword evidence="3" id="KW-1185">Reference proteome</keyword>